<accession>A0ABP7LWZ9</accession>
<dbReference type="EMBL" id="BAAAZA010000072">
    <property type="protein sequence ID" value="GAA3907995.1"/>
    <property type="molecule type" value="Genomic_DNA"/>
</dbReference>
<evidence type="ECO:0000313" key="3">
    <source>
        <dbReference type="Proteomes" id="UP001501563"/>
    </source>
</evidence>
<organism evidence="2 3">
    <name type="scientific">Streptomyces lannensis</name>
    <dbReference type="NCBI Taxonomy" id="766498"/>
    <lineage>
        <taxon>Bacteria</taxon>
        <taxon>Bacillati</taxon>
        <taxon>Actinomycetota</taxon>
        <taxon>Actinomycetes</taxon>
        <taxon>Kitasatosporales</taxon>
        <taxon>Streptomycetaceae</taxon>
        <taxon>Streptomyces</taxon>
    </lineage>
</organism>
<keyword evidence="3" id="KW-1185">Reference proteome</keyword>
<gene>
    <name evidence="2" type="ORF">GCM10022207_91940</name>
</gene>
<sequence length="65" mass="7012">MQPRSGTPAEEDPSAVFEHMRGLSAAEQAPIPVPEKVPGLRDSVPNRTGRRNIAEIRGPPPSVTR</sequence>
<evidence type="ECO:0000313" key="2">
    <source>
        <dbReference type="EMBL" id="GAA3907995.1"/>
    </source>
</evidence>
<comment type="caution">
    <text evidence="2">The sequence shown here is derived from an EMBL/GenBank/DDBJ whole genome shotgun (WGS) entry which is preliminary data.</text>
</comment>
<reference evidence="3" key="1">
    <citation type="journal article" date="2019" name="Int. J. Syst. Evol. Microbiol.">
        <title>The Global Catalogue of Microorganisms (GCM) 10K type strain sequencing project: providing services to taxonomists for standard genome sequencing and annotation.</title>
        <authorList>
            <consortium name="The Broad Institute Genomics Platform"/>
            <consortium name="The Broad Institute Genome Sequencing Center for Infectious Disease"/>
            <person name="Wu L."/>
            <person name="Ma J."/>
        </authorList>
    </citation>
    <scope>NUCLEOTIDE SEQUENCE [LARGE SCALE GENOMIC DNA]</scope>
    <source>
        <strain evidence="3">JCM 16578</strain>
    </source>
</reference>
<protein>
    <submittedName>
        <fullName evidence="2">Uncharacterized protein</fullName>
    </submittedName>
</protein>
<dbReference type="Proteomes" id="UP001501563">
    <property type="component" value="Unassembled WGS sequence"/>
</dbReference>
<evidence type="ECO:0000256" key="1">
    <source>
        <dbReference type="SAM" id="MobiDB-lite"/>
    </source>
</evidence>
<name>A0ABP7LWZ9_9ACTN</name>
<feature type="region of interest" description="Disordered" evidence="1">
    <location>
        <begin position="1"/>
        <end position="65"/>
    </location>
</feature>
<proteinExistence type="predicted"/>